<dbReference type="InterPro" id="IPR049704">
    <property type="entry name" value="Aminotrans_3_PPA_site"/>
</dbReference>
<dbReference type="Gene3D" id="3.40.640.10">
    <property type="entry name" value="Type I PLP-dependent aspartate aminotransferase-like (Major domain)"/>
    <property type="match status" value="2"/>
</dbReference>
<evidence type="ECO:0000313" key="4">
    <source>
        <dbReference type="EMBL" id="PVD38334.1"/>
    </source>
</evidence>
<evidence type="ECO:0000256" key="3">
    <source>
        <dbReference type="SAM" id="MobiDB-lite"/>
    </source>
</evidence>
<dbReference type="PANTHER" id="PTHR45688">
    <property type="match status" value="1"/>
</dbReference>
<comment type="similarity">
    <text evidence="1">Belongs to the class-III pyridoxal-phosphate-dependent aminotransferase family.</text>
</comment>
<dbReference type="STRING" id="400727.A0A2T7PY39"/>
<dbReference type="CDD" id="cd00610">
    <property type="entry name" value="OAT_like"/>
    <property type="match status" value="2"/>
</dbReference>
<comment type="caution">
    <text evidence="4">The sequence shown here is derived from an EMBL/GenBank/DDBJ whole genome shotgun (WGS) entry which is preliminary data.</text>
</comment>
<accession>A0A2T7PY39</accession>
<dbReference type="EMBL" id="PZQS01000001">
    <property type="protein sequence ID" value="PVD38334.1"/>
    <property type="molecule type" value="Genomic_DNA"/>
</dbReference>
<dbReference type="GO" id="GO:0005739">
    <property type="term" value="C:mitochondrion"/>
    <property type="evidence" value="ECO:0007669"/>
    <property type="project" value="TreeGrafter"/>
</dbReference>
<dbReference type="Pfam" id="PF00202">
    <property type="entry name" value="Aminotran_3"/>
    <property type="match status" value="3"/>
</dbReference>
<evidence type="ECO:0000313" key="5">
    <source>
        <dbReference type="Proteomes" id="UP000245119"/>
    </source>
</evidence>
<dbReference type="Proteomes" id="UP000245119">
    <property type="component" value="Linkage Group LG1"/>
</dbReference>
<dbReference type="GO" id="GO:0030170">
    <property type="term" value="F:pyridoxal phosphate binding"/>
    <property type="evidence" value="ECO:0007669"/>
    <property type="project" value="InterPro"/>
</dbReference>
<name>A0A2T7PY39_POMCA</name>
<dbReference type="InterPro" id="IPR015421">
    <property type="entry name" value="PyrdxlP-dep_Trfase_major"/>
</dbReference>
<dbReference type="GO" id="GO:0008483">
    <property type="term" value="F:transaminase activity"/>
    <property type="evidence" value="ECO:0007669"/>
    <property type="project" value="InterPro"/>
</dbReference>
<evidence type="ECO:0008006" key="6">
    <source>
        <dbReference type="Google" id="ProtNLM"/>
    </source>
</evidence>
<evidence type="ECO:0000256" key="2">
    <source>
        <dbReference type="ARBA" id="ARBA00022898"/>
    </source>
</evidence>
<gene>
    <name evidence="4" type="ORF">C0Q70_00946</name>
</gene>
<dbReference type="InterPro" id="IPR005814">
    <property type="entry name" value="Aminotrans_3"/>
</dbReference>
<dbReference type="PANTHER" id="PTHR45688:SF13">
    <property type="entry name" value="ALANINE--GLYOXYLATE AMINOTRANSFERASE 2-LIKE"/>
    <property type="match status" value="1"/>
</dbReference>
<keyword evidence="5" id="KW-1185">Reference proteome</keyword>
<keyword evidence="2" id="KW-0663">Pyridoxal phosphate</keyword>
<dbReference type="InterPro" id="IPR015422">
    <property type="entry name" value="PyrdxlP-dep_Trfase_small"/>
</dbReference>
<organism evidence="4 5">
    <name type="scientific">Pomacea canaliculata</name>
    <name type="common">Golden apple snail</name>
    <dbReference type="NCBI Taxonomy" id="400727"/>
    <lineage>
        <taxon>Eukaryota</taxon>
        <taxon>Metazoa</taxon>
        <taxon>Spiralia</taxon>
        <taxon>Lophotrochozoa</taxon>
        <taxon>Mollusca</taxon>
        <taxon>Gastropoda</taxon>
        <taxon>Caenogastropoda</taxon>
        <taxon>Architaenioglossa</taxon>
        <taxon>Ampullarioidea</taxon>
        <taxon>Ampullariidae</taxon>
        <taxon>Pomacea</taxon>
    </lineage>
</organism>
<feature type="region of interest" description="Disordered" evidence="3">
    <location>
        <begin position="903"/>
        <end position="960"/>
    </location>
</feature>
<dbReference type="OrthoDB" id="10261433at2759"/>
<evidence type="ECO:0000256" key="1">
    <source>
        <dbReference type="ARBA" id="ARBA00008954"/>
    </source>
</evidence>
<dbReference type="InterPro" id="IPR015424">
    <property type="entry name" value="PyrdxlP-dep_Trfase"/>
</dbReference>
<dbReference type="Gene3D" id="3.90.1150.10">
    <property type="entry name" value="Aspartate Aminotransferase, domain 1"/>
    <property type="match status" value="2"/>
</dbReference>
<sequence length="960" mass="106125">MNVLPKSRILELRKQHIGESCPLFFESDPIKIVRACGQYMYDEMGDKYLDCINNVCQVGHCHPRVVEAGTEQMRQLNTNTRFLHDNMVILAQRIAATMPADLSVVYFTNSGSEANDLALRLAMHHTKNTEILTLDRYVLQAPCPDIYGGKFRDCDFPGEDMGKKYAEEVDKIIKEIQGNGKKVCCFIAESMQSCGGQIIYPPGYLGRVYELVKKAGGVCIADEVQVGFGRVGTHMWSFQVDGVVPDIVTMGKPMGNGHPVAAVVTTPNIAASFQANGVEYFNTFGGNPVSSAIALSVLDVIRDEHLMEHALEVGGYLKAEALRLMEKHLTIGDVRGRGLFLGIELVKDRQTREPNNEAATYLIFRMKQKHILLSQDGPHCNVVKFKPPMPFSHEDVDLVMNKLDMTLKEIETGETVFTVPTKESGAAVTALKSVGRDKDSTKYEVDAFMSQSTKGDHSCFTSADQTQDVHRRTATMSVLEKSRTLELRKRYIGKSCSLFFKSDPVKIVQASGQYMYDEVGNKYLDCINNVCHVGHCHPQVVRAGAEQMQQVNTNSRFLHDNMVLLAQRITATMPEKLSVVYFANSGSEANDLALQLAMHHSKNTEILTLDRAYHGHLVSLINISRYKLDCMVNNVHKQPDYVHVVPCPDVYRGKLRDCDFPGEDLGKKYAEEVDKIIKDIHDKGKGVCCFIAESMQSCGGQIIYPPGYLSRVYDGGMLKGVVPDIVTMGKPMGNGHPVAAVVTTAEIAANFQACGIEYFNTYAGNPVSCAIALAVLDVIRDEHLMEHALEVGGYLKAEALRLMEKHPTIGEVRGRGLFLGLDLVKDRTTREPHTEAATYILFRMKQDHILLSQDGPHCNVIKFKPPMPFSCEDVDLVMKIMDTVLTEIETGSVDLTMPGMKCGTAAGAQPSEGEDFSPSTKRPKMLGEGFDTEKHLGEVGGINGDATKFVKPSTKSTEVH</sequence>
<dbReference type="PROSITE" id="PS00600">
    <property type="entry name" value="AA_TRANSFER_CLASS_3"/>
    <property type="match status" value="1"/>
</dbReference>
<protein>
    <recommendedName>
        <fullName evidence="6">Alanine--glyoxylate aminotransferase 2-like</fullName>
    </recommendedName>
</protein>
<dbReference type="SUPFAM" id="SSF53383">
    <property type="entry name" value="PLP-dependent transferases"/>
    <property type="match status" value="2"/>
</dbReference>
<reference evidence="4 5" key="1">
    <citation type="submission" date="2018-04" db="EMBL/GenBank/DDBJ databases">
        <title>The genome of golden apple snail Pomacea canaliculata provides insight into stress tolerance and invasive adaptation.</title>
        <authorList>
            <person name="Liu C."/>
            <person name="Liu B."/>
            <person name="Ren Y."/>
            <person name="Zhang Y."/>
            <person name="Wang H."/>
            <person name="Li S."/>
            <person name="Jiang F."/>
            <person name="Yin L."/>
            <person name="Zhang G."/>
            <person name="Qian W."/>
            <person name="Fan W."/>
        </authorList>
    </citation>
    <scope>NUCLEOTIDE SEQUENCE [LARGE SCALE GENOMIC DNA]</scope>
    <source>
        <strain evidence="4">SZHN2017</strain>
        <tissue evidence="4">Muscle</tissue>
    </source>
</reference>
<dbReference type="AlphaFoldDB" id="A0A2T7PY39"/>
<proteinExistence type="inferred from homology"/>